<reference evidence="2 3" key="1">
    <citation type="journal article" date="2020" name="Arch. Microbiol.">
        <title>Bradyrhizobium uaiense sp. nov., a new highly efficient cowpea symbiont.</title>
        <authorList>
            <person name="Cabral Michel D."/>
            <person name="Azarias Guimaraes A."/>
            <person name="Martins da Costa E."/>
            <person name="Soares de Carvalho T."/>
            <person name="Balsanelli E."/>
            <person name="Willems A."/>
            <person name="Maltempi de Souza E."/>
            <person name="de Souza Moreira F.M."/>
        </authorList>
    </citation>
    <scope>NUCLEOTIDE SEQUENCE [LARGE SCALE GENOMIC DNA]</scope>
    <source>
        <strain evidence="2 3">UFLA 03-164</strain>
    </source>
</reference>
<feature type="domain" description="AB hydrolase-1" evidence="1">
    <location>
        <begin position="35"/>
        <end position="296"/>
    </location>
</feature>
<comment type="caution">
    <text evidence="2">The sequence shown here is derived from an EMBL/GenBank/DDBJ whole genome shotgun (WGS) entry which is preliminary data.</text>
</comment>
<dbReference type="InterPro" id="IPR000073">
    <property type="entry name" value="AB_hydrolase_1"/>
</dbReference>
<dbReference type="PANTHER" id="PTHR43798">
    <property type="entry name" value="MONOACYLGLYCEROL LIPASE"/>
    <property type="match status" value="1"/>
</dbReference>
<dbReference type="AlphaFoldDB" id="A0A6P1BDX1"/>
<dbReference type="Gene3D" id="3.40.50.1820">
    <property type="entry name" value="alpha/beta hydrolase"/>
    <property type="match status" value="1"/>
</dbReference>
<protein>
    <submittedName>
        <fullName evidence="2">Alpha/beta hydrolase</fullName>
    </submittedName>
</protein>
<evidence type="ECO:0000313" key="3">
    <source>
        <dbReference type="Proteomes" id="UP000468531"/>
    </source>
</evidence>
<dbReference type="SUPFAM" id="SSF53474">
    <property type="entry name" value="alpha/beta-Hydrolases"/>
    <property type="match status" value="1"/>
</dbReference>
<dbReference type="PANTHER" id="PTHR43798:SF33">
    <property type="entry name" value="HYDROLASE, PUTATIVE (AFU_ORTHOLOGUE AFUA_2G14860)-RELATED"/>
    <property type="match status" value="1"/>
</dbReference>
<dbReference type="InterPro" id="IPR050266">
    <property type="entry name" value="AB_hydrolase_sf"/>
</dbReference>
<organism evidence="2 3">
    <name type="scientific">Bradyrhizobium uaiense</name>
    <dbReference type="NCBI Taxonomy" id="2594946"/>
    <lineage>
        <taxon>Bacteria</taxon>
        <taxon>Pseudomonadati</taxon>
        <taxon>Pseudomonadota</taxon>
        <taxon>Alphaproteobacteria</taxon>
        <taxon>Hyphomicrobiales</taxon>
        <taxon>Nitrobacteraceae</taxon>
        <taxon>Bradyrhizobium</taxon>
    </lineage>
</organism>
<evidence type="ECO:0000313" key="2">
    <source>
        <dbReference type="EMBL" id="NEU96638.1"/>
    </source>
</evidence>
<dbReference type="GO" id="GO:0016787">
    <property type="term" value="F:hydrolase activity"/>
    <property type="evidence" value="ECO:0007669"/>
    <property type="project" value="UniProtKB-KW"/>
</dbReference>
<name>A0A6P1BDX1_9BRAD</name>
<keyword evidence="3" id="KW-1185">Reference proteome</keyword>
<proteinExistence type="predicted"/>
<dbReference type="InterPro" id="IPR029058">
    <property type="entry name" value="AB_hydrolase_fold"/>
</dbReference>
<dbReference type="Proteomes" id="UP000468531">
    <property type="component" value="Unassembled WGS sequence"/>
</dbReference>
<evidence type="ECO:0000259" key="1">
    <source>
        <dbReference type="Pfam" id="PF00561"/>
    </source>
</evidence>
<accession>A0A6P1BDX1</accession>
<dbReference type="RefSeq" id="WP_163153363.1">
    <property type="nucleotide sequence ID" value="NZ_VKHP01000039.1"/>
</dbReference>
<dbReference type="Pfam" id="PF00561">
    <property type="entry name" value="Abhydrolase_1"/>
    <property type="match status" value="1"/>
</dbReference>
<sequence length="314" mass="33469">MAISPDVPTSREFHLTLPGSDDTLLVRHWPGAGDPVLYVHGATFPSALSVGYRFGGWSWADDLNAGGFDVWGFDFIGFGGSSRPRQMSMPASGIAPLGRATEAAIQVGAVVDHIRKQRAGAPVHIVAHSWGTMAAGFFAGHHPDAVGRLVLFGPIVRREREGLPLPDSIGAWSEVTIADQLKRFVEDVPQSHPPVLIEPELAEWGPAYLASEAGATGRTPPAVRIPNGPQADIIAAMSGQFPYNPRRVVAPTLIVRGEWDNLCLDADAAWLTHALGATRKADVVVPKATHLMHLEHGRDGLFAAATDWLSGSAS</sequence>
<dbReference type="EMBL" id="VKHP01000039">
    <property type="protein sequence ID" value="NEU96638.1"/>
    <property type="molecule type" value="Genomic_DNA"/>
</dbReference>
<dbReference type="GO" id="GO:0016020">
    <property type="term" value="C:membrane"/>
    <property type="evidence" value="ECO:0007669"/>
    <property type="project" value="TreeGrafter"/>
</dbReference>
<gene>
    <name evidence="2" type="ORF">FNJ47_12515</name>
</gene>
<keyword evidence="2" id="KW-0378">Hydrolase</keyword>